<comment type="caution">
    <text evidence="2">The sequence shown here is derived from an EMBL/GenBank/DDBJ whole genome shotgun (WGS) entry which is preliminary data.</text>
</comment>
<proteinExistence type="predicted"/>
<dbReference type="Pfam" id="PF14335">
    <property type="entry name" value="DUF4391"/>
    <property type="match status" value="1"/>
</dbReference>
<dbReference type="InterPro" id="IPR025503">
    <property type="entry name" value="DUF4391"/>
</dbReference>
<name>A0ABV0LVH0_9HYPH</name>
<dbReference type="EMBL" id="JBEAAL010000001">
    <property type="protein sequence ID" value="MEQ1403600.1"/>
    <property type="molecule type" value="Genomic_DNA"/>
</dbReference>
<evidence type="ECO:0000256" key="1">
    <source>
        <dbReference type="SAM" id="MobiDB-lite"/>
    </source>
</evidence>
<evidence type="ECO:0000313" key="3">
    <source>
        <dbReference type="Proteomes" id="UP001496627"/>
    </source>
</evidence>
<feature type="region of interest" description="Disordered" evidence="1">
    <location>
        <begin position="241"/>
        <end position="263"/>
    </location>
</feature>
<keyword evidence="3" id="KW-1185">Reference proteome</keyword>
<dbReference type="Proteomes" id="UP001496627">
    <property type="component" value="Unassembled WGS sequence"/>
</dbReference>
<protein>
    <submittedName>
        <fullName evidence="2">DUF4391 domain-containing protein</fullName>
    </submittedName>
</protein>
<dbReference type="RefSeq" id="WP_348862310.1">
    <property type="nucleotide sequence ID" value="NZ_JBEAAL010000001.1"/>
</dbReference>
<sequence length="263" mass="29302">MLYDWPRATAFGRVIPKNKIYEHAGAGTALKDLFVREVDQIVWAHKLAPETINLPASKSVSEIQVFHVSQRESSLDLEALRAIDRAIPFPLLFELTHNGRVKFAAAYKRPSEADSSKWVLGDYFEGEWQPEDAPRMPLPVALSMGALYELLLSPLVERQAVKLLSNPASGFAEDPQSPFAVPRSDGPLSLEARIAHAEAVKAKTREIERIKTRLARERQFNKRVAINAELRAATQELERLLNARAASAPSKDQENDNGQAEDA</sequence>
<organism evidence="2 3">
    <name type="scientific">Neorhizobium phenanthreniclasticum</name>
    <dbReference type="NCBI Taxonomy" id="3157917"/>
    <lineage>
        <taxon>Bacteria</taxon>
        <taxon>Pseudomonadati</taxon>
        <taxon>Pseudomonadota</taxon>
        <taxon>Alphaproteobacteria</taxon>
        <taxon>Hyphomicrobiales</taxon>
        <taxon>Rhizobiaceae</taxon>
        <taxon>Rhizobium/Agrobacterium group</taxon>
        <taxon>Neorhizobium</taxon>
    </lineage>
</organism>
<accession>A0ABV0LVH0</accession>
<evidence type="ECO:0000313" key="2">
    <source>
        <dbReference type="EMBL" id="MEQ1403600.1"/>
    </source>
</evidence>
<gene>
    <name evidence="2" type="ORF">ABK249_01525</name>
</gene>
<reference evidence="2 3" key="1">
    <citation type="submission" date="2024-05" db="EMBL/GenBank/DDBJ databases">
        <title>Neorhizobium sp. Rsf11, a plant growth promoting and heavy metal resistant PAH-degrader.</title>
        <authorList>
            <person name="Golubev S.N."/>
            <person name="Muratova A.Y."/>
            <person name="Markelova M.I."/>
        </authorList>
    </citation>
    <scope>NUCLEOTIDE SEQUENCE [LARGE SCALE GENOMIC DNA]</scope>
    <source>
        <strain evidence="2 3">Rsf11</strain>
    </source>
</reference>